<feature type="transmembrane region" description="Helical" evidence="7">
    <location>
        <begin position="169"/>
        <end position="187"/>
    </location>
</feature>
<evidence type="ECO:0000256" key="1">
    <source>
        <dbReference type="ARBA" id="ARBA00004651"/>
    </source>
</evidence>
<comment type="similarity">
    <text evidence="2">Belongs to the chromate ion transporter (CHR) (TC 2.A.51) family.</text>
</comment>
<evidence type="ECO:0000313" key="9">
    <source>
        <dbReference type="Proteomes" id="UP001286174"/>
    </source>
</evidence>
<dbReference type="EMBL" id="JALBUR010000009">
    <property type="protein sequence ID" value="MDX8419462.1"/>
    <property type="molecule type" value="Genomic_DNA"/>
</dbReference>
<dbReference type="Proteomes" id="UP001286174">
    <property type="component" value="Unassembled WGS sequence"/>
</dbReference>
<feature type="transmembrane region" description="Helical" evidence="7">
    <location>
        <begin position="64"/>
        <end position="94"/>
    </location>
</feature>
<dbReference type="GO" id="GO:0015109">
    <property type="term" value="F:chromate transmembrane transporter activity"/>
    <property type="evidence" value="ECO:0007669"/>
    <property type="project" value="InterPro"/>
</dbReference>
<comment type="subcellular location">
    <subcellularLocation>
        <location evidence="1">Cell membrane</location>
        <topology evidence="1">Multi-pass membrane protein</topology>
    </subcellularLocation>
</comment>
<keyword evidence="5 7" id="KW-1133">Transmembrane helix</keyword>
<accession>A0AB35U6J7</accession>
<dbReference type="GO" id="GO:0005886">
    <property type="term" value="C:plasma membrane"/>
    <property type="evidence" value="ECO:0007669"/>
    <property type="project" value="UniProtKB-SubCell"/>
</dbReference>
<evidence type="ECO:0000256" key="6">
    <source>
        <dbReference type="ARBA" id="ARBA00023136"/>
    </source>
</evidence>
<dbReference type="Pfam" id="PF02417">
    <property type="entry name" value="Chromate_transp"/>
    <property type="match status" value="1"/>
</dbReference>
<reference evidence="8 9" key="1">
    <citation type="submission" date="2022-03" db="EMBL/GenBank/DDBJ databases">
        <title>Novel taxa within the pig intestine.</title>
        <authorList>
            <person name="Wylensek D."/>
            <person name="Bishof K."/>
            <person name="Afrizal A."/>
            <person name="Clavel T."/>
        </authorList>
    </citation>
    <scope>NUCLEOTIDE SEQUENCE [LARGE SCALE GENOMIC DNA]</scope>
    <source>
        <strain evidence="8 9">CLA-KB-P133</strain>
    </source>
</reference>
<gene>
    <name evidence="8" type="ORF">MOZ60_05060</name>
</gene>
<dbReference type="PANTHER" id="PTHR43663">
    <property type="entry name" value="CHROMATE TRANSPORT PROTEIN-RELATED"/>
    <property type="match status" value="1"/>
</dbReference>
<dbReference type="PANTHER" id="PTHR43663:SF1">
    <property type="entry name" value="CHROMATE TRANSPORTER"/>
    <property type="match status" value="1"/>
</dbReference>
<evidence type="ECO:0000313" key="8">
    <source>
        <dbReference type="EMBL" id="MDX8419462.1"/>
    </source>
</evidence>
<evidence type="ECO:0000256" key="2">
    <source>
        <dbReference type="ARBA" id="ARBA00005262"/>
    </source>
</evidence>
<dbReference type="RefSeq" id="WP_370595879.1">
    <property type="nucleotide sequence ID" value="NZ_JALBUR010000009.1"/>
</dbReference>
<feature type="transmembrane region" description="Helical" evidence="7">
    <location>
        <begin position="115"/>
        <end position="134"/>
    </location>
</feature>
<dbReference type="InterPro" id="IPR003370">
    <property type="entry name" value="Chromate_transpt"/>
</dbReference>
<dbReference type="InterPro" id="IPR052518">
    <property type="entry name" value="CHR_Transporter"/>
</dbReference>
<keyword evidence="3" id="KW-1003">Cell membrane</keyword>
<evidence type="ECO:0000256" key="7">
    <source>
        <dbReference type="SAM" id="Phobius"/>
    </source>
</evidence>
<feature type="transmembrane region" description="Helical" evidence="7">
    <location>
        <begin position="146"/>
        <end position="162"/>
    </location>
</feature>
<evidence type="ECO:0000256" key="3">
    <source>
        <dbReference type="ARBA" id="ARBA00022475"/>
    </source>
</evidence>
<keyword evidence="9" id="KW-1185">Reference proteome</keyword>
<comment type="caution">
    <text evidence="8">The sequence shown here is derived from an EMBL/GenBank/DDBJ whole genome shotgun (WGS) entry which is preliminary data.</text>
</comment>
<dbReference type="AlphaFoldDB" id="A0AB35U6J7"/>
<evidence type="ECO:0000256" key="4">
    <source>
        <dbReference type="ARBA" id="ARBA00022692"/>
    </source>
</evidence>
<name>A0AB35U6J7_9FIRM</name>
<keyword evidence="6 7" id="KW-0472">Membrane</keyword>
<keyword evidence="4 7" id="KW-0812">Transmembrane</keyword>
<proteinExistence type="inferred from homology"/>
<sequence length="188" mass="20092">MVFWELFITFFKIGAFTFGGGYAMLPLVEQEVAAHGWMTMDELINFIAVSESTPGPFAVNVSTYVGSIVAGIPGAFVATLGVVLPSFIVILLVARFFEAFKTSKVVSGMMKGLRPAVVGMITASFLSVAKTVFFPASITLTRLRAVSFWLSAGIFVLTMYLLHKKVNPILLILLSAGIGIAAGTMGLL</sequence>
<evidence type="ECO:0000256" key="5">
    <source>
        <dbReference type="ARBA" id="ARBA00022989"/>
    </source>
</evidence>
<feature type="transmembrane region" description="Helical" evidence="7">
    <location>
        <begin position="7"/>
        <end position="28"/>
    </location>
</feature>
<organism evidence="8 9">
    <name type="scientific">Grylomicrobium aquisgranensis</name>
    <dbReference type="NCBI Taxonomy" id="2926318"/>
    <lineage>
        <taxon>Bacteria</taxon>
        <taxon>Bacillati</taxon>
        <taxon>Bacillota</taxon>
        <taxon>Erysipelotrichia</taxon>
        <taxon>Erysipelotrichales</taxon>
        <taxon>Erysipelotrichaceae</taxon>
        <taxon>Grylomicrobium</taxon>
    </lineage>
</organism>
<protein>
    <submittedName>
        <fullName evidence="8">Chromate transporter</fullName>
    </submittedName>
</protein>